<feature type="domain" description="Kinesin motor" evidence="4">
    <location>
        <begin position="1"/>
        <end position="142"/>
    </location>
</feature>
<evidence type="ECO:0000256" key="3">
    <source>
        <dbReference type="SAM" id="MobiDB-lite"/>
    </source>
</evidence>
<dbReference type="SMART" id="SM00129">
    <property type="entry name" value="KISc"/>
    <property type="match status" value="1"/>
</dbReference>
<feature type="region of interest" description="Disordered" evidence="3">
    <location>
        <begin position="384"/>
        <end position="470"/>
    </location>
</feature>
<gene>
    <name evidence="5" type="ORF">CQW23_09042</name>
</gene>
<dbReference type="GO" id="GO:0008017">
    <property type="term" value="F:microtubule binding"/>
    <property type="evidence" value="ECO:0007669"/>
    <property type="project" value="InterPro"/>
</dbReference>
<name>A0A2G2XAS9_CAPBA</name>
<accession>A0A2G2XAS9</accession>
<evidence type="ECO:0000313" key="5">
    <source>
        <dbReference type="EMBL" id="PHT54580.1"/>
    </source>
</evidence>
<evidence type="ECO:0000313" key="6">
    <source>
        <dbReference type="Proteomes" id="UP000224567"/>
    </source>
</evidence>
<dbReference type="GO" id="GO:0015630">
    <property type="term" value="C:microtubule cytoskeleton"/>
    <property type="evidence" value="ECO:0007669"/>
    <property type="project" value="TreeGrafter"/>
</dbReference>
<dbReference type="AlphaFoldDB" id="A0A2G2XAS9"/>
<dbReference type="EMBL" id="MLFT02000003">
    <property type="protein sequence ID" value="PHT54580.1"/>
    <property type="molecule type" value="Genomic_DNA"/>
</dbReference>
<comment type="caution">
    <text evidence="5">The sequence shown here is derived from an EMBL/GenBank/DDBJ whole genome shotgun (WGS) entry which is preliminary data.</text>
</comment>
<feature type="region of interest" description="Disordered" evidence="3">
    <location>
        <begin position="217"/>
        <end position="334"/>
    </location>
</feature>
<dbReference type="GO" id="GO:0007018">
    <property type="term" value="P:microtubule-based movement"/>
    <property type="evidence" value="ECO:0007669"/>
    <property type="project" value="InterPro"/>
</dbReference>
<reference evidence="6" key="2">
    <citation type="journal article" date="2017" name="J. Anim. Genet.">
        <title>Multiple reference genome sequences of hot pepper reveal the massive evolution of plant disease resistance genes by retroduplication.</title>
        <authorList>
            <person name="Kim S."/>
            <person name="Park J."/>
            <person name="Yeom S.-I."/>
            <person name="Kim Y.-M."/>
            <person name="Seo E."/>
            <person name="Kim K.-T."/>
            <person name="Kim M.-S."/>
            <person name="Lee J.M."/>
            <person name="Cheong K."/>
            <person name="Shin H.-S."/>
            <person name="Kim S.-B."/>
            <person name="Han K."/>
            <person name="Lee J."/>
            <person name="Park M."/>
            <person name="Lee H.-A."/>
            <person name="Lee H.-Y."/>
            <person name="Lee Y."/>
            <person name="Oh S."/>
            <person name="Lee J.H."/>
            <person name="Choi E."/>
            <person name="Choi E."/>
            <person name="Lee S.E."/>
            <person name="Jeon J."/>
            <person name="Kim H."/>
            <person name="Choi G."/>
            <person name="Song H."/>
            <person name="Lee J."/>
            <person name="Lee S.-C."/>
            <person name="Kwon J.-K."/>
            <person name="Lee H.-Y."/>
            <person name="Koo N."/>
            <person name="Hong Y."/>
            <person name="Kim R.W."/>
            <person name="Kang W.-H."/>
            <person name="Huh J.H."/>
            <person name="Kang B.-C."/>
            <person name="Yang T.-J."/>
            <person name="Lee Y.-H."/>
            <person name="Bennetzen J.L."/>
            <person name="Choi D."/>
        </authorList>
    </citation>
    <scope>NUCLEOTIDE SEQUENCE [LARGE SCALE GENOMIC DNA]</scope>
    <source>
        <strain evidence="6">cv. PBC81</strain>
    </source>
</reference>
<dbReference type="InterPro" id="IPR027417">
    <property type="entry name" value="P-loop_NTPase"/>
</dbReference>
<feature type="compositionally biased region" description="Polar residues" evidence="3">
    <location>
        <begin position="288"/>
        <end position="317"/>
    </location>
</feature>
<evidence type="ECO:0000259" key="4">
    <source>
        <dbReference type="PROSITE" id="PS50067"/>
    </source>
</evidence>
<keyword evidence="1" id="KW-0505">Motor protein</keyword>
<comment type="similarity">
    <text evidence="2">Belongs to the TRAFAC class myosin-kinesin ATPase superfamily. Kinesin family.</text>
</comment>
<dbReference type="InterPro" id="IPR036961">
    <property type="entry name" value="Kinesin_motor_dom_sf"/>
</dbReference>
<dbReference type="InterPro" id="IPR001752">
    <property type="entry name" value="Kinesin_motor_dom"/>
</dbReference>
<keyword evidence="6" id="KW-1185">Reference proteome</keyword>
<feature type="compositionally biased region" description="Basic and acidic residues" evidence="3">
    <location>
        <begin position="386"/>
        <end position="396"/>
    </location>
</feature>
<reference evidence="5 6" key="1">
    <citation type="journal article" date="2017" name="Genome Biol.">
        <title>New reference genome sequences of hot pepper reveal the massive evolution of plant disease-resistance genes by retroduplication.</title>
        <authorList>
            <person name="Kim S."/>
            <person name="Park J."/>
            <person name="Yeom S.I."/>
            <person name="Kim Y.M."/>
            <person name="Seo E."/>
            <person name="Kim K.T."/>
            <person name="Kim M.S."/>
            <person name="Lee J.M."/>
            <person name="Cheong K."/>
            <person name="Shin H.S."/>
            <person name="Kim S.B."/>
            <person name="Han K."/>
            <person name="Lee J."/>
            <person name="Park M."/>
            <person name="Lee H.A."/>
            <person name="Lee H.Y."/>
            <person name="Lee Y."/>
            <person name="Oh S."/>
            <person name="Lee J.H."/>
            <person name="Choi E."/>
            <person name="Choi E."/>
            <person name="Lee S.E."/>
            <person name="Jeon J."/>
            <person name="Kim H."/>
            <person name="Choi G."/>
            <person name="Song H."/>
            <person name="Lee J."/>
            <person name="Lee S.C."/>
            <person name="Kwon J.K."/>
            <person name="Lee H.Y."/>
            <person name="Koo N."/>
            <person name="Hong Y."/>
            <person name="Kim R.W."/>
            <person name="Kang W.H."/>
            <person name="Huh J.H."/>
            <person name="Kang B.C."/>
            <person name="Yang T.J."/>
            <person name="Lee Y.H."/>
            <person name="Bennetzen J.L."/>
            <person name="Choi D."/>
        </authorList>
    </citation>
    <scope>NUCLEOTIDE SEQUENCE [LARGE SCALE GENOMIC DNA]</scope>
    <source>
        <strain evidence="6">cv. PBC81</strain>
    </source>
</reference>
<feature type="compositionally biased region" description="Low complexity" evidence="3">
    <location>
        <begin position="270"/>
        <end position="287"/>
    </location>
</feature>
<feature type="compositionally biased region" description="Polar residues" evidence="3">
    <location>
        <begin position="413"/>
        <end position="427"/>
    </location>
</feature>
<dbReference type="PRINTS" id="PR00380">
    <property type="entry name" value="KINESINHEAVY"/>
</dbReference>
<evidence type="ECO:0000256" key="2">
    <source>
        <dbReference type="PROSITE-ProRule" id="PRU00283"/>
    </source>
</evidence>
<protein>
    <submittedName>
        <fullName evidence="5">Kinesin KP1</fullName>
    </submittedName>
</protein>
<dbReference type="OrthoDB" id="3176171at2759"/>
<dbReference type="Pfam" id="PF00225">
    <property type="entry name" value="Kinesin"/>
    <property type="match status" value="1"/>
</dbReference>
<dbReference type="Gene3D" id="3.40.850.10">
    <property type="entry name" value="Kinesin motor domain"/>
    <property type="match status" value="1"/>
</dbReference>
<dbReference type="PANTHER" id="PTHR47972:SF4">
    <property type="entry name" value="KINESIN-LIKE PROTEIN KIN-14L"/>
    <property type="match status" value="1"/>
</dbReference>
<dbReference type="STRING" id="33114.A0A2G2XAS9"/>
<dbReference type="PANTHER" id="PTHR47972">
    <property type="entry name" value="KINESIN-LIKE PROTEIN KLP-3"/>
    <property type="match status" value="1"/>
</dbReference>
<feature type="compositionally biased region" description="Polar residues" evidence="3">
    <location>
        <begin position="247"/>
        <end position="269"/>
    </location>
</feature>
<dbReference type="PROSITE" id="PS50067">
    <property type="entry name" value="KINESIN_MOTOR_2"/>
    <property type="match status" value="1"/>
</dbReference>
<dbReference type="SUPFAM" id="SSF52540">
    <property type="entry name" value="P-loop containing nucleoside triphosphate hydrolases"/>
    <property type="match status" value="1"/>
</dbReference>
<proteinExistence type="inferred from homology"/>
<dbReference type="GO" id="GO:0003777">
    <property type="term" value="F:microtubule motor activity"/>
    <property type="evidence" value="ECO:0007669"/>
    <property type="project" value="InterPro"/>
</dbReference>
<dbReference type="InterPro" id="IPR027640">
    <property type="entry name" value="Kinesin-like_fam"/>
</dbReference>
<sequence>MKLGDRNRAVGSTAMNNCSSRSHSVLTVHVHGEDTSGNIIHSCLHLVDLAGSERVDKSEVTGDGLKEAQHINKSLSCLGDVITALAQKNSHIPYRNSELTLLLQNSLGGHAKTLMFAHVSPEGDSFGETISTLKFAQRVSNVELGAARLNKESVEVLELKAEIETLKKALANKEALTPQTNKPKEASRTPFQKPKATAELQEGYDVTKLYDQAGNDSFMKTPLSPPFAFRSQDTPQTPASGLKYQQAPRSPTSGFKSQQPPRSPTSGFKSQQPQSRQPPRSPTSGQQAPRSPTSALKSCNAPRSPTSAAIKSQVVKTTDNRTRIPSLQLPKTPEPLITSISENKAGMQSNRTISSEFLKPLTSSTHGKGSQIRRSLRTIGKLINGSDRKNQQKRTEAAAPLSPFSCQNEEKSSTASNARTLRRQSLTGIPLPTMSRRSSLGGGSVPDSCANESRNCKTPGASAKLTKRWL</sequence>
<dbReference type="GO" id="GO:0005524">
    <property type="term" value="F:ATP binding"/>
    <property type="evidence" value="ECO:0007669"/>
    <property type="project" value="InterPro"/>
</dbReference>
<comment type="caution">
    <text evidence="2">Lacks conserved residue(s) required for the propagation of feature annotation.</text>
</comment>
<evidence type="ECO:0000256" key="1">
    <source>
        <dbReference type="ARBA" id="ARBA00023175"/>
    </source>
</evidence>
<organism evidence="5 6">
    <name type="scientific">Capsicum baccatum</name>
    <name type="common">Peruvian pepper</name>
    <dbReference type="NCBI Taxonomy" id="33114"/>
    <lineage>
        <taxon>Eukaryota</taxon>
        <taxon>Viridiplantae</taxon>
        <taxon>Streptophyta</taxon>
        <taxon>Embryophyta</taxon>
        <taxon>Tracheophyta</taxon>
        <taxon>Spermatophyta</taxon>
        <taxon>Magnoliopsida</taxon>
        <taxon>eudicotyledons</taxon>
        <taxon>Gunneridae</taxon>
        <taxon>Pentapetalae</taxon>
        <taxon>asterids</taxon>
        <taxon>lamiids</taxon>
        <taxon>Solanales</taxon>
        <taxon>Solanaceae</taxon>
        <taxon>Solanoideae</taxon>
        <taxon>Capsiceae</taxon>
        <taxon>Capsicum</taxon>
    </lineage>
</organism>
<feature type="region of interest" description="Disordered" evidence="3">
    <location>
        <begin position="174"/>
        <end position="200"/>
    </location>
</feature>
<dbReference type="Proteomes" id="UP000224567">
    <property type="component" value="Unassembled WGS sequence"/>
</dbReference>